<dbReference type="InterPro" id="IPR039261">
    <property type="entry name" value="FNR_nucleotide-bd"/>
</dbReference>
<dbReference type="SUPFAM" id="SSF52343">
    <property type="entry name" value="Ferredoxin reductase-like, C-terminal NADP-linked domain"/>
    <property type="match status" value="1"/>
</dbReference>
<dbReference type="PROSITE" id="PS51085">
    <property type="entry name" value="2FE2S_FER_2"/>
    <property type="match status" value="1"/>
</dbReference>
<protein>
    <submittedName>
        <fullName evidence="11">Ferredoxin</fullName>
    </submittedName>
</protein>
<sequence>MHNANIKVKVTEAVQETPLVKRFKLVPLTGRLPWYSAGAHITTYLQKQDEFLERHYSLAGNPRDRDSYTIAVRLSQQSRGGSEFWHTQVKAGDELEISHPKNHLPVSFEARHHIFIAAGIGITPFMAMMAEMKAAGKSFELHYAAASEQYCPFYSFIQSHYGEQAHFYFSSESKRMPTMVMWNQPIGSHVYFCGPEAMITQFRQAAQSYGYPPSSIHFELFTPPNQGPCHPFEVELTGSNIVLQVPEDRSLLDVLLEKGIEAPYSCKIGGCGSCEVEVEEGEVDHRDFFLSEQEKKKRNAMITCVSRAKSNRVSIRL</sequence>
<evidence type="ECO:0000256" key="3">
    <source>
        <dbReference type="ARBA" id="ARBA00022643"/>
    </source>
</evidence>
<dbReference type="PATRIC" id="fig|1126833.4.peg.258"/>
<dbReference type="Gene3D" id="3.40.50.80">
    <property type="entry name" value="Nucleotide-binding domain of ferredoxin-NADP reductase (FNR) module"/>
    <property type="match status" value="1"/>
</dbReference>
<evidence type="ECO:0000256" key="8">
    <source>
        <dbReference type="ARBA" id="ARBA00023014"/>
    </source>
</evidence>
<reference evidence="11 12" key="1">
    <citation type="journal article" date="2015" name="J. Biotechnol.">
        <title>Complete genome sequence of Paenibacillus beijingensis 7188(T) (=DSM 24997(T)), a novel rhizobacterium from jujube garden soil.</title>
        <authorList>
            <person name="Kwak Y."/>
            <person name="Shin J.H."/>
        </authorList>
    </citation>
    <scope>NUCLEOTIDE SEQUENCE [LARGE SCALE GENOMIC DNA]</scope>
    <source>
        <strain evidence="11 12">DSM 24997</strain>
    </source>
</reference>
<evidence type="ECO:0000256" key="6">
    <source>
        <dbReference type="ARBA" id="ARBA00023002"/>
    </source>
</evidence>
<evidence type="ECO:0000313" key="12">
    <source>
        <dbReference type="Proteomes" id="UP000032633"/>
    </source>
</evidence>
<evidence type="ECO:0000259" key="9">
    <source>
        <dbReference type="PROSITE" id="PS51085"/>
    </source>
</evidence>
<name>A0A0D5NES6_9BACL</name>
<organism evidence="11 12">
    <name type="scientific">Paenibacillus beijingensis</name>
    <dbReference type="NCBI Taxonomy" id="1126833"/>
    <lineage>
        <taxon>Bacteria</taxon>
        <taxon>Bacillati</taxon>
        <taxon>Bacillota</taxon>
        <taxon>Bacilli</taxon>
        <taxon>Bacillales</taxon>
        <taxon>Paenibacillaceae</taxon>
        <taxon>Paenibacillus</taxon>
    </lineage>
</organism>
<evidence type="ECO:0000313" key="11">
    <source>
        <dbReference type="EMBL" id="AJY73482.1"/>
    </source>
</evidence>
<dbReference type="OrthoDB" id="573132at2"/>
<dbReference type="RefSeq" id="WP_045668917.1">
    <property type="nucleotide sequence ID" value="NZ_CP011058.1"/>
</dbReference>
<keyword evidence="12" id="KW-1185">Reference proteome</keyword>
<dbReference type="SUPFAM" id="SSF54292">
    <property type="entry name" value="2Fe-2S ferredoxin-like"/>
    <property type="match status" value="1"/>
</dbReference>
<dbReference type="InterPro" id="IPR036010">
    <property type="entry name" value="2Fe-2S_ferredoxin-like_sf"/>
</dbReference>
<dbReference type="Pfam" id="PF00111">
    <property type="entry name" value="Fer2"/>
    <property type="match status" value="1"/>
</dbReference>
<dbReference type="SUPFAM" id="SSF63380">
    <property type="entry name" value="Riboflavin synthase domain-like"/>
    <property type="match status" value="1"/>
</dbReference>
<dbReference type="Pfam" id="PF22290">
    <property type="entry name" value="DmmA-like_N"/>
    <property type="match status" value="1"/>
</dbReference>
<comment type="cofactor">
    <cofactor evidence="1">
        <name>FMN</name>
        <dbReference type="ChEBI" id="CHEBI:58210"/>
    </cofactor>
</comment>
<dbReference type="GO" id="GO:0051537">
    <property type="term" value="F:2 iron, 2 sulfur cluster binding"/>
    <property type="evidence" value="ECO:0007669"/>
    <property type="project" value="UniProtKB-KW"/>
</dbReference>
<keyword evidence="6" id="KW-0560">Oxidoreductase</keyword>
<dbReference type="KEGG" id="pbj:VN24_01145"/>
<evidence type="ECO:0000256" key="5">
    <source>
        <dbReference type="ARBA" id="ARBA00022723"/>
    </source>
</evidence>
<dbReference type="HOGENOM" id="CLU_003827_17_0_9"/>
<dbReference type="PANTHER" id="PTHR47354:SF1">
    <property type="entry name" value="CARNITINE MONOOXYGENASE REDUCTASE SUBUNIT"/>
    <property type="match status" value="1"/>
</dbReference>
<dbReference type="Gene3D" id="3.10.20.30">
    <property type="match status" value="1"/>
</dbReference>
<dbReference type="Proteomes" id="UP000032633">
    <property type="component" value="Chromosome"/>
</dbReference>
<keyword evidence="5" id="KW-0479">Metal-binding</keyword>
<dbReference type="InterPro" id="IPR006058">
    <property type="entry name" value="2Fe2S_fd_BS"/>
</dbReference>
<dbReference type="InterPro" id="IPR054582">
    <property type="entry name" value="DmmA-like_N"/>
</dbReference>
<dbReference type="CDD" id="cd06185">
    <property type="entry name" value="PDR_like"/>
    <property type="match status" value="1"/>
</dbReference>
<dbReference type="STRING" id="1126833.VN24_01145"/>
<evidence type="ECO:0000256" key="7">
    <source>
        <dbReference type="ARBA" id="ARBA00023004"/>
    </source>
</evidence>
<evidence type="ECO:0000256" key="2">
    <source>
        <dbReference type="ARBA" id="ARBA00022630"/>
    </source>
</evidence>
<feature type="domain" description="2Fe-2S ferredoxin-type" evidence="9">
    <location>
        <begin position="232"/>
        <end position="317"/>
    </location>
</feature>
<dbReference type="Gene3D" id="2.40.30.10">
    <property type="entry name" value="Translation factors"/>
    <property type="match status" value="1"/>
</dbReference>
<evidence type="ECO:0000256" key="1">
    <source>
        <dbReference type="ARBA" id="ARBA00001917"/>
    </source>
</evidence>
<feature type="domain" description="FAD-binding FR-type" evidence="10">
    <location>
        <begin position="3"/>
        <end position="107"/>
    </location>
</feature>
<keyword evidence="3" id="KW-0288">FMN</keyword>
<dbReference type="GO" id="GO:0016491">
    <property type="term" value="F:oxidoreductase activity"/>
    <property type="evidence" value="ECO:0007669"/>
    <property type="project" value="UniProtKB-KW"/>
</dbReference>
<dbReference type="PROSITE" id="PS51384">
    <property type="entry name" value="FAD_FR"/>
    <property type="match status" value="1"/>
</dbReference>
<dbReference type="InterPro" id="IPR001041">
    <property type="entry name" value="2Fe-2S_ferredoxin-type"/>
</dbReference>
<keyword evidence="2" id="KW-0285">Flavoprotein</keyword>
<dbReference type="InterPro" id="IPR017938">
    <property type="entry name" value="Riboflavin_synthase-like_b-brl"/>
</dbReference>
<evidence type="ECO:0000256" key="4">
    <source>
        <dbReference type="ARBA" id="ARBA00022714"/>
    </source>
</evidence>
<keyword evidence="4" id="KW-0001">2Fe-2S</keyword>
<dbReference type="PANTHER" id="PTHR47354">
    <property type="entry name" value="NADH OXIDOREDUCTASE HCR"/>
    <property type="match status" value="1"/>
</dbReference>
<gene>
    <name evidence="11" type="ORF">VN24_01145</name>
</gene>
<dbReference type="AlphaFoldDB" id="A0A0D5NES6"/>
<dbReference type="InterPro" id="IPR050415">
    <property type="entry name" value="MRET"/>
</dbReference>
<dbReference type="InterPro" id="IPR017927">
    <property type="entry name" value="FAD-bd_FR_type"/>
</dbReference>
<dbReference type="PRINTS" id="PR00409">
    <property type="entry name" value="PHDIOXRDTASE"/>
</dbReference>
<keyword evidence="8" id="KW-0411">Iron-sulfur</keyword>
<dbReference type="GO" id="GO:0046872">
    <property type="term" value="F:metal ion binding"/>
    <property type="evidence" value="ECO:0007669"/>
    <property type="project" value="UniProtKB-KW"/>
</dbReference>
<evidence type="ECO:0000259" key="10">
    <source>
        <dbReference type="PROSITE" id="PS51384"/>
    </source>
</evidence>
<keyword evidence="7" id="KW-0408">Iron</keyword>
<accession>A0A0D5NES6</accession>
<reference evidence="12" key="2">
    <citation type="submission" date="2015-03" db="EMBL/GenBank/DDBJ databases">
        <title>Genome sequence of Paenibacillus beijingensis strain DSM 24997T.</title>
        <authorList>
            <person name="Kwak Y."/>
            <person name="Shin J.-H."/>
        </authorList>
    </citation>
    <scope>NUCLEOTIDE SEQUENCE [LARGE SCALE GENOMIC DNA]</scope>
    <source>
        <strain evidence="12">DSM 24997</strain>
    </source>
</reference>
<dbReference type="EMBL" id="CP011058">
    <property type="protein sequence ID" value="AJY73482.1"/>
    <property type="molecule type" value="Genomic_DNA"/>
</dbReference>
<proteinExistence type="predicted"/>
<dbReference type="CDD" id="cd00207">
    <property type="entry name" value="fer2"/>
    <property type="match status" value="1"/>
</dbReference>
<dbReference type="InterPro" id="IPR012675">
    <property type="entry name" value="Beta-grasp_dom_sf"/>
</dbReference>
<dbReference type="PROSITE" id="PS00197">
    <property type="entry name" value="2FE2S_FER_1"/>
    <property type="match status" value="1"/>
</dbReference>